<dbReference type="InterPro" id="IPR016186">
    <property type="entry name" value="C-type_lectin-like/link_sf"/>
</dbReference>
<dbReference type="InterPro" id="IPR001304">
    <property type="entry name" value="C-type_lectin-like"/>
</dbReference>
<evidence type="ECO:0000256" key="1">
    <source>
        <dbReference type="SAM" id="SignalP"/>
    </source>
</evidence>
<reference evidence="4" key="1">
    <citation type="submission" date="2015-02" db="EMBL/GenBank/DDBJ databases">
        <title>Genome sequencing for Strongylocentrotus purpuratus.</title>
        <authorList>
            <person name="Murali S."/>
            <person name="Liu Y."/>
            <person name="Vee V."/>
            <person name="English A."/>
            <person name="Wang M."/>
            <person name="Skinner E."/>
            <person name="Han Y."/>
            <person name="Muzny D.M."/>
            <person name="Worley K.C."/>
            <person name="Gibbs R.A."/>
        </authorList>
    </citation>
    <scope>NUCLEOTIDE SEQUENCE</scope>
</reference>
<dbReference type="KEGG" id="spu:100890946"/>
<keyword evidence="1" id="KW-0732">Signal</keyword>
<feature type="chain" id="PRO_5029489547" description="C-type lectin domain-containing protein" evidence="1">
    <location>
        <begin position="22"/>
        <end position="199"/>
    </location>
</feature>
<sequence>MLWGTITVAVVLLANCDIALSRTETVNKEAASALFSLVESCGAYNCPADWPNRILSLGQTSCYIYSPKKASWAKAKEECQALGGHLVQFDSESELEVVRSFLTAHYNFAASGSLSWMWTGLNDQAEEGTYRWTDVDGLVLADNTMWDQDQPDDDHRLTNMWSGEDCVLFNGVKMNDEVCGDSYPYICEHNPSTSPDTPV</sequence>
<proteinExistence type="predicted"/>
<dbReference type="PANTHER" id="PTHR22803">
    <property type="entry name" value="MANNOSE, PHOSPHOLIPASE, LECTIN RECEPTOR RELATED"/>
    <property type="match status" value="1"/>
</dbReference>
<dbReference type="RefSeq" id="XP_003728516.1">
    <property type="nucleotide sequence ID" value="XM_003728468.3"/>
</dbReference>
<organism evidence="3 4">
    <name type="scientific">Strongylocentrotus purpuratus</name>
    <name type="common">Purple sea urchin</name>
    <dbReference type="NCBI Taxonomy" id="7668"/>
    <lineage>
        <taxon>Eukaryota</taxon>
        <taxon>Metazoa</taxon>
        <taxon>Echinodermata</taxon>
        <taxon>Eleutherozoa</taxon>
        <taxon>Echinozoa</taxon>
        <taxon>Echinoidea</taxon>
        <taxon>Euechinoidea</taxon>
        <taxon>Echinacea</taxon>
        <taxon>Camarodonta</taxon>
        <taxon>Echinidea</taxon>
        <taxon>Strongylocentrotidae</taxon>
        <taxon>Strongylocentrotus</taxon>
    </lineage>
</organism>
<dbReference type="CDD" id="cd00037">
    <property type="entry name" value="CLECT"/>
    <property type="match status" value="1"/>
</dbReference>
<evidence type="ECO:0000313" key="4">
    <source>
        <dbReference type="Proteomes" id="UP000007110"/>
    </source>
</evidence>
<feature type="domain" description="C-type lectin" evidence="2">
    <location>
        <begin position="58"/>
        <end position="188"/>
    </location>
</feature>
<protein>
    <recommendedName>
        <fullName evidence="2">C-type lectin domain-containing protein</fullName>
    </recommendedName>
</protein>
<evidence type="ECO:0000313" key="3">
    <source>
        <dbReference type="EnsemblMetazoa" id="XP_003728516"/>
    </source>
</evidence>
<dbReference type="InterPro" id="IPR050111">
    <property type="entry name" value="C-type_lectin/snaclec_domain"/>
</dbReference>
<accession>A0A7M7GQN9</accession>
<dbReference type="Proteomes" id="UP000007110">
    <property type="component" value="Unassembled WGS sequence"/>
</dbReference>
<dbReference type="GO" id="GO:0038187">
    <property type="term" value="F:pattern recognition receptor activity"/>
    <property type="evidence" value="ECO:0000318"/>
    <property type="project" value="GO_Central"/>
</dbReference>
<dbReference type="AlphaFoldDB" id="A0A7M7GQN9"/>
<dbReference type="Pfam" id="PF00059">
    <property type="entry name" value="Lectin_C"/>
    <property type="match status" value="1"/>
</dbReference>
<dbReference type="OMA" id="WRWSETG"/>
<dbReference type="OrthoDB" id="6154520at2759"/>
<name>A0A7M7GQN9_STRPU</name>
<dbReference type="GO" id="GO:0030246">
    <property type="term" value="F:carbohydrate binding"/>
    <property type="evidence" value="ECO:0000318"/>
    <property type="project" value="GO_Central"/>
</dbReference>
<dbReference type="SMART" id="SM00034">
    <property type="entry name" value="CLECT"/>
    <property type="match status" value="1"/>
</dbReference>
<dbReference type="Gene3D" id="3.10.100.10">
    <property type="entry name" value="Mannose-Binding Protein A, subunit A"/>
    <property type="match status" value="1"/>
</dbReference>
<evidence type="ECO:0000259" key="2">
    <source>
        <dbReference type="PROSITE" id="PS50041"/>
    </source>
</evidence>
<dbReference type="EnsemblMetazoa" id="XM_003728468">
    <property type="protein sequence ID" value="XP_003728516"/>
    <property type="gene ID" value="LOC100890946"/>
</dbReference>
<feature type="signal peptide" evidence="1">
    <location>
        <begin position="1"/>
        <end position="21"/>
    </location>
</feature>
<dbReference type="PROSITE" id="PS50041">
    <property type="entry name" value="C_TYPE_LECTIN_2"/>
    <property type="match status" value="1"/>
</dbReference>
<dbReference type="InParanoid" id="A0A7M7GQN9"/>
<dbReference type="SUPFAM" id="SSF56436">
    <property type="entry name" value="C-type lectin-like"/>
    <property type="match status" value="1"/>
</dbReference>
<reference evidence="3" key="2">
    <citation type="submission" date="2021-01" db="UniProtKB">
        <authorList>
            <consortium name="EnsemblMetazoa"/>
        </authorList>
    </citation>
    <scope>IDENTIFICATION</scope>
</reference>
<dbReference type="InterPro" id="IPR016187">
    <property type="entry name" value="CTDL_fold"/>
</dbReference>
<dbReference type="GO" id="GO:0009897">
    <property type="term" value="C:external side of plasma membrane"/>
    <property type="evidence" value="ECO:0000318"/>
    <property type="project" value="GO_Central"/>
</dbReference>
<dbReference type="GO" id="GO:0006955">
    <property type="term" value="P:immune response"/>
    <property type="evidence" value="ECO:0000318"/>
    <property type="project" value="GO_Central"/>
</dbReference>
<keyword evidence="4" id="KW-1185">Reference proteome</keyword>
<dbReference type="GeneID" id="100890946"/>